<keyword evidence="3 7" id="KW-0812">Transmembrane</keyword>
<feature type="transmembrane region" description="Helical" evidence="7">
    <location>
        <begin position="734"/>
        <end position="758"/>
    </location>
</feature>
<evidence type="ECO:0000256" key="5">
    <source>
        <dbReference type="ARBA" id="ARBA00023136"/>
    </source>
</evidence>
<evidence type="ECO:0000256" key="2">
    <source>
        <dbReference type="ARBA" id="ARBA00022475"/>
    </source>
</evidence>
<dbReference type="EMBL" id="BAUV01000008">
    <property type="protein sequence ID" value="GAE34463.1"/>
    <property type="molecule type" value="Genomic_DNA"/>
</dbReference>
<keyword evidence="9" id="KW-0067">ATP-binding</keyword>
<keyword evidence="9" id="KW-0547">Nucleotide-binding</keyword>
<dbReference type="PANTHER" id="PTHR30572:SF4">
    <property type="entry name" value="ABC TRANSPORTER PERMEASE YTRF"/>
    <property type="match status" value="1"/>
</dbReference>
<dbReference type="eggNOG" id="COG0577">
    <property type="taxonomic scope" value="Bacteria"/>
</dbReference>
<keyword evidence="10" id="KW-1185">Reference proteome</keyword>
<evidence type="ECO:0000256" key="4">
    <source>
        <dbReference type="ARBA" id="ARBA00022989"/>
    </source>
</evidence>
<keyword evidence="5 7" id="KW-0472">Membrane</keyword>
<dbReference type="OrthoDB" id="9793166at2"/>
<feature type="domain" description="ABC3 transporter permease C-terminal" evidence="8">
    <location>
        <begin position="745"/>
        <end position="861"/>
    </location>
</feature>
<comment type="similarity">
    <text evidence="6">Belongs to the ABC-4 integral membrane protein family.</text>
</comment>
<sequence>MNIMQKLTLRHLKENKRRTLVTVIGTIISVAMITAVATLAISFLDLIQRQEIADRGEWHVQYHNVSEAQAEAIKNDVSTKGYILSGNRGYSYLEGSQNEYKPYIFVKEYNEGGFENFPIALSEGRLPETPDEIVLSVEIMANAKVEYEIGDELSLEIGERVFLHEEKQEDPITQQYSLKVVDGEIQEIIENTVTKTYKVVGIIDRPTWEPAWSPGYTAITYTDETFISSESPVSALVILNKVDRSIYNYAEQLASKINLDTKFISYNNDLLRYYGVTNNDNLNSTMFSLVAVIMSVIIIGSVALIYNAFAISVSERARHLGMLSSVGATKRQKRNSVFFEGAVIGVISIPLGVVFGLLGIGVTFWFINRLLHDALNVSVKLTVVVTPMSILIAALVSMLTIFISTYLPARKASRISAIDAIRQTTDIKLTGKAVKTSKLVRRLFGMEAEIGLKNLKRNKRKYQITVFSLVVSIVLFLTVSFFTESLEKSIDLSQANLNYDIQLTFSQDRLDEQFVQSITSLEEVTDFSIIKQATFQAMVDESNISAPLKDLVKEEPDLLEQGKYPYYVDLYSVDDETLVRYAEKVGMNTSVLFDKAMLPAIVIEKTKYEDSKQGKFVEIETIQTSVGGKIDLYYQDWENEQSEFVDAITIGALTDELPMGVTYGGGVGGLTMFVSEEIFNELLTLDLEKRVESNISIYLESSDPLKTQEEIEELNNGNTYIYNVYKSRQQNQQMILLMSVFIYGFITLITVISIANIFNTISTSISLRKREFAMLKSVGMTPKSFNKMINYESIFYGVKALLYGVPVSIGIMYLLHRSMMNTFEYRFELPWMSILSVVIAVFIIVGTAMLYSISKVRRENIIETLKQENI</sequence>
<keyword evidence="2" id="KW-1003">Cell membrane</keyword>
<comment type="subcellular location">
    <subcellularLocation>
        <location evidence="1">Cell membrane</location>
        <topology evidence="1">Multi-pass membrane protein</topology>
    </subcellularLocation>
</comment>
<comment type="caution">
    <text evidence="9">The sequence shown here is derived from an EMBL/GenBank/DDBJ whole genome shotgun (WGS) entry which is preliminary data.</text>
</comment>
<name>W4QS66_HALA3</name>
<dbReference type="Proteomes" id="UP000018896">
    <property type="component" value="Unassembled WGS sequence"/>
</dbReference>
<proteinExistence type="inferred from homology"/>
<feature type="domain" description="ABC3 transporter permease C-terminal" evidence="8">
    <location>
        <begin position="292"/>
        <end position="416"/>
    </location>
</feature>
<dbReference type="AlphaFoldDB" id="W4QS66"/>
<organism evidence="9 10">
    <name type="scientific">Halalkalibacter akibai (strain ATCC 43226 / DSM 21942 / CIP 109018 / JCM 9157 / 1139)</name>
    <name type="common">Bacillus akibai</name>
    <dbReference type="NCBI Taxonomy" id="1236973"/>
    <lineage>
        <taxon>Bacteria</taxon>
        <taxon>Bacillati</taxon>
        <taxon>Bacillota</taxon>
        <taxon>Bacilli</taxon>
        <taxon>Bacillales</taxon>
        <taxon>Bacillaceae</taxon>
        <taxon>Halalkalibacter</taxon>
    </lineage>
</organism>
<dbReference type="GO" id="GO:0005886">
    <property type="term" value="C:plasma membrane"/>
    <property type="evidence" value="ECO:0007669"/>
    <property type="project" value="UniProtKB-SubCell"/>
</dbReference>
<feature type="transmembrane region" description="Helical" evidence="7">
    <location>
        <begin position="20"/>
        <end position="44"/>
    </location>
</feature>
<dbReference type="GO" id="GO:0022857">
    <property type="term" value="F:transmembrane transporter activity"/>
    <property type="evidence" value="ECO:0007669"/>
    <property type="project" value="TreeGrafter"/>
</dbReference>
<evidence type="ECO:0000256" key="3">
    <source>
        <dbReference type="ARBA" id="ARBA00022692"/>
    </source>
</evidence>
<evidence type="ECO:0000256" key="7">
    <source>
        <dbReference type="SAM" id="Phobius"/>
    </source>
</evidence>
<dbReference type="RefSeq" id="WP_035663356.1">
    <property type="nucleotide sequence ID" value="NZ_BAUV01000008.1"/>
</dbReference>
<feature type="transmembrane region" description="Helical" evidence="7">
    <location>
        <begin position="462"/>
        <end position="482"/>
    </location>
</feature>
<dbReference type="InterPro" id="IPR003838">
    <property type="entry name" value="ABC3_permease_C"/>
</dbReference>
<feature type="transmembrane region" description="Helical" evidence="7">
    <location>
        <begin position="387"/>
        <end position="407"/>
    </location>
</feature>
<feature type="transmembrane region" description="Helical" evidence="7">
    <location>
        <begin position="286"/>
        <end position="309"/>
    </location>
</feature>
<dbReference type="STRING" id="1236973.JCM9157_1520"/>
<evidence type="ECO:0000313" key="9">
    <source>
        <dbReference type="EMBL" id="GAE34463.1"/>
    </source>
</evidence>
<feature type="transmembrane region" description="Helical" evidence="7">
    <location>
        <begin position="793"/>
        <end position="814"/>
    </location>
</feature>
<evidence type="ECO:0000259" key="8">
    <source>
        <dbReference type="Pfam" id="PF02687"/>
    </source>
</evidence>
<feature type="transmembrane region" description="Helical" evidence="7">
    <location>
        <begin position="834"/>
        <end position="853"/>
    </location>
</feature>
<gene>
    <name evidence="9" type="ORF">JCM9157_1520</name>
</gene>
<accession>W4QS66</accession>
<protein>
    <submittedName>
        <fullName evidence="9">ABC transporter ATP-binding protein</fullName>
    </submittedName>
</protein>
<evidence type="ECO:0000256" key="6">
    <source>
        <dbReference type="ARBA" id="ARBA00038076"/>
    </source>
</evidence>
<keyword evidence="4 7" id="KW-1133">Transmembrane helix</keyword>
<dbReference type="GO" id="GO:0005524">
    <property type="term" value="F:ATP binding"/>
    <property type="evidence" value="ECO:0007669"/>
    <property type="project" value="UniProtKB-KW"/>
</dbReference>
<feature type="transmembrane region" description="Helical" evidence="7">
    <location>
        <begin position="337"/>
        <end position="367"/>
    </location>
</feature>
<dbReference type="InterPro" id="IPR050250">
    <property type="entry name" value="Macrolide_Exporter_MacB"/>
</dbReference>
<dbReference type="Pfam" id="PF02687">
    <property type="entry name" value="FtsX"/>
    <property type="match status" value="2"/>
</dbReference>
<evidence type="ECO:0000256" key="1">
    <source>
        <dbReference type="ARBA" id="ARBA00004651"/>
    </source>
</evidence>
<dbReference type="PANTHER" id="PTHR30572">
    <property type="entry name" value="MEMBRANE COMPONENT OF TRANSPORTER-RELATED"/>
    <property type="match status" value="1"/>
</dbReference>
<evidence type="ECO:0000313" key="10">
    <source>
        <dbReference type="Proteomes" id="UP000018896"/>
    </source>
</evidence>
<reference evidence="9 10" key="1">
    <citation type="journal article" date="2014" name="Genome Announc.">
        <title>Draft Genome Sequences of Three Alkaliphilic Bacillus Strains, Bacillus wakoensis JCM 9140T, Bacillus akibai JCM 9157T, and Bacillus hemicellulosilyticus JCM 9152T.</title>
        <authorList>
            <person name="Yuki M."/>
            <person name="Oshima K."/>
            <person name="Suda W."/>
            <person name="Oshida Y."/>
            <person name="Kitamura K."/>
            <person name="Iida T."/>
            <person name="Hattori M."/>
            <person name="Ohkuma M."/>
        </authorList>
    </citation>
    <scope>NUCLEOTIDE SEQUENCE [LARGE SCALE GENOMIC DNA]</scope>
    <source>
        <strain evidence="9 10">JCM 9157</strain>
    </source>
</reference>